<evidence type="ECO:0000256" key="1">
    <source>
        <dbReference type="SAM" id="MobiDB-lite"/>
    </source>
</evidence>
<protein>
    <submittedName>
        <fullName evidence="2">Uncharacterized protein</fullName>
    </submittedName>
</protein>
<keyword evidence="3" id="KW-1185">Reference proteome</keyword>
<comment type="caution">
    <text evidence="2">The sequence shown here is derived from an EMBL/GenBank/DDBJ whole genome shotgun (WGS) entry which is preliminary data.</text>
</comment>
<proteinExistence type="predicted"/>
<accession>A0ABM8UA67</accession>
<organism evidence="2 3">
    <name type="scientific">Paraburkholderia gardini</name>
    <dbReference type="NCBI Taxonomy" id="2823469"/>
    <lineage>
        <taxon>Bacteria</taxon>
        <taxon>Pseudomonadati</taxon>
        <taxon>Pseudomonadota</taxon>
        <taxon>Betaproteobacteria</taxon>
        <taxon>Burkholderiales</taxon>
        <taxon>Burkholderiaceae</taxon>
        <taxon>Paraburkholderia</taxon>
    </lineage>
</organism>
<gene>
    <name evidence="2" type="ORF">R54767_04703</name>
</gene>
<evidence type="ECO:0000313" key="2">
    <source>
        <dbReference type="EMBL" id="CAG4920335.1"/>
    </source>
</evidence>
<sequence length="74" mass="8447">MTATRNRWPDARMPRSRVVSVERAIPPGQSWVDKCMRPDRREQLLAGRPLRNEPLKEAPKEGVWGPGWLTGVAK</sequence>
<name>A0ABM8UA67_9BURK</name>
<dbReference type="EMBL" id="CAJQYY010000034">
    <property type="protein sequence ID" value="CAG4920335.1"/>
    <property type="molecule type" value="Genomic_DNA"/>
</dbReference>
<evidence type="ECO:0000313" key="3">
    <source>
        <dbReference type="Proteomes" id="UP000789752"/>
    </source>
</evidence>
<dbReference type="Proteomes" id="UP000789752">
    <property type="component" value="Unassembled WGS sequence"/>
</dbReference>
<feature type="region of interest" description="Disordered" evidence="1">
    <location>
        <begin position="48"/>
        <end position="74"/>
    </location>
</feature>
<feature type="compositionally biased region" description="Basic and acidic residues" evidence="1">
    <location>
        <begin position="50"/>
        <end position="60"/>
    </location>
</feature>
<reference evidence="2 3" key="1">
    <citation type="submission" date="2021-04" db="EMBL/GenBank/DDBJ databases">
        <authorList>
            <person name="Vanwijnsberghe S."/>
        </authorList>
    </citation>
    <scope>NUCLEOTIDE SEQUENCE [LARGE SCALE GENOMIC DNA]</scope>
    <source>
        <strain evidence="2 3">LMG 32171</strain>
    </source>
</reference>